<evidence type="ECO:0000313" key="2">
    <source>
        <dbReference type="Proteomes" id="UP000558113"/>
    </source>
</evidence>
<organism evidence="1 2">
    <name type="scientific">Paenibacillus sacheonensis</name>
    <dbReference type="NCBI Taxonomy" id="742054"/>
    <lineage>
        <taxon>Bacteria</taxon>
        <taxon>Bacillati</taxon>
        <taxon>Bacillota</taxon>
        <taxon>Bacilli</taxon>
        <taxon>Bacillales</taxon>
        <taxon>Paenibacillaceae</taxon>
        <taxon>Paenibacillus</taxon>
    </lineage>
</organism>
<dbReference type="OrthoDB" id="2920731at2"/>
<dbReference type="Proteomes" id="UP000558113">
    <property type="component" value="Unassembled WGS sequence"/>
</dbReference>
<name>A0A7X5C2N3_9BACL</name>
<dbReference type="EMBL" id="JAAAMU010000007">
    <property type="protein sequence ID" value="NBC70564.1"/>
    <property type="molecule type" value="Genomic_DNA"/>
</dbReference>
<sequence>MLLLVAFAVMTAGCGELPSGNERSMAAAGGITQSSAPINEQDILTVRLQCTNECTRMGKPPFTEKRFESADEINVFVQVINHSPKIEGDMDYSTLFLMYLTFIDGTEKVFALNVSDLEGAVGLLVKIPGSSEGYAISEEFHRQLRTLIYHS</sequence>
<gene>
    <name evidence="1" type="ORF">GT003_16295</name>
</gene>
<evidence type="ECO:0000313" key="1">
    <source>
        <dbReference type="EMBL" id="NBC70564.1"/>
    </source>
</evidence>
<accession>A0A7X5C2N3</accession>
<dbReference type="RefSeq" id="WP_161699621.1">
    <property type="nucleotide sequence ID" value="NZ_JAAAMU010000007.1"/>
</dbReference>
<comment type="caution">
    <text evidence="1">The sequence shown here is derived from an EMBL/GenBank/DDBJ whole genome shotgun (WGS) entry which is preliminary data.</text>
</comment>
<protein>
    <submittedName>
        <fullName evidence="1">Uncharacterized protein</fullName>
    </submittedName>
</protein>
<keyword evidence="2" id="KW-1185">Reference proteome</keyword>
<reference evidence="1 2" key="1">
    <citation type="submission" date="2020-01" db="EMBL/GenBank/DDBJ databases">
        <title>Paenibacillus soybeanensis sp. nov. isolated from the nodules of soybean (Glycine max(L.) Merr).</title>
        <authorList>
            <person name="Wang H."/>
        </authorList>
    </citation>
    <scope>NUCLEOTIDE SEQUENCE [LARGE SCALE GENOMIC DNA]</scope>
    <source>
        <strain evidence="1 2">DSM 23054</strain>
    </source>
</reference>
<dbReference type="AlphaFoldDB" id="A0A7X5C2N3"/>
<proteinExistence type="predicted"/>